<dbReference type="RefSeq" id="WP_078194680.1">
    <property type="nucleotide sequence ID" value="NZ_CP017757.2"/>
</dbReference>
<keyword evidence="1 5" id="KW-0489">Methyltransferase</keyword>
<dbReference type="KEGG" id="cuh:BJN34_00250"/>
<evidence type="ECO:0000256" key="2">
    <source>
        <dbReference type="ARBA" id="ARBA00022679"/>
    </source>
</evidence>
<dbReference type="AlphaFoldDB" id="A0A1U9UI90"/>
<dbReference type="GO" id="GO:0008168">
    <property type="term" value="F:methyltransferase activity"/>
    <property type="evidence" value="ECO:0007669"/>
    <property type="project" value="UniProtKB-KW"/>
</dbReference>
<sequence>MGEKQRISINGGDQAALWNGPSGHAWVEEQAVLDDMLRPLEDLLVEAVGKTSARHVLDVGCGTGSTTLALARRLGAQGQCTGIDISEPMLATARTRAQRDGSTASFIRADAQDYAFAPASFDMIVSRLGVMFFSDPVSAFANLRQAAMPDATLHCIAWRSAAENPFMTTAERAAAPLLSNLPPRQPGAPGQFAFGDRERVLSILQASGWHEIEIQPIDIACTLPAPALVGYLSRLGPVGLALRDTDADTRSRVVDTVRAAFEPYVHGATVRYTAACWIIAARATAASQQTGKATHA</sequence>
<evidence type="ECO:0000256" key="3">
    <source>
        <dbReference type="ARBA" id="ARBA00022691"/>
    </source>
</evidence>
<keyword evidence="2 5" id="KW-0808">Transferase</keyword>
<feature type="domain" description="Methyltransferase" evidence="4">
    <location>
        <begin position="56"/>
        <end position="147"/>
    </location>
</feature>
<accession>A0A1U9UI90</accession>
<dbReference type="Gene3D" id="3.40.50.150">
    <property type="entry name" value="Vaccinia Virus protein VP39"/>
    <property type="match status" value="1"/>
</dbReference>
<protein>
    <submittedName>
        <fullName evidence="5">SAM-dependent methyltransferase</fullName>
    </submittedName>
</protein>
<name>A0A1U9UI90_CUPNE</name>
<dbReference type="InterPro" id="IPR029063">
    <property type="entry name" value="SAM-dependent_MTases_sf"/>
</dbReference>
<evidence type="ECO:0000313" key="5">
    <source>
        <dbReference type="EMBL" id="AQV92322.1"/>
    </source>
</evidence>
<keyword evidence="3" id="KW-0949">S-adenosyl-L-methionine</keyword>
<proteinExistence type="predicted"/>
<dbReference type="InterPro" id="IPR041698">
    <property type="entry name" value="Methyltransf_25"/>
</dbReference>
<evidence type="ECO:0000259" key="4">
    <source>
        <dbReference type="Pfam" id="PF13649"/>
    </source>
</evidence>
<dbReference type="OrthoDB" id="9777638at2"/>
<dbReference type="PANTHER" id="PTHR43464">
    <property type="entry name" value="METHYLTRANSFERASE"/>
    <property type="match status" value="1"/>
</dbReference>
<organism evidence="5 6">
    <name type="scientific">Cupriavidus necator</name>
    <name type="common">Alcaligenes eutrophus</name>
    <name type="synonym">Ralstonia eutropha</name>
    <dbReference type="NCBI Taxonomy" id="106590"/>
    <lineage>
        <taxon>Bacteria</taxon>
        <taxon>Pseudomonadati</taxon>
        <taxon>Pseudomonadota</taxon>
        <taxon>Betaproteobacteria</taxon>
        <taxon>Burkholderiales</taxon>
        <taxon>Burkholderiaceae</taxon>
        <taxon>Cupriavidus</taxon>
    </lineage>
</organism>
<dbReference type="EMBL" id="CP017757">
    <property type="protein sequence ID" value="AQV92322.1"/>
    <property type="molecule type" value="Genomic_DNA"/>
</dbReference>
<dbReference type="PANTHER" id="PTHR43464:SF19">
    <property type="entry name" value="UBIQUINONE BIOSYNTHESIS O-METHYLTRANSFERASE, MITOCHONDRIAL"/>
    <property type="match status" value="1"/>
</dbReference>
<dbReference type="GO" id="GO:0032259">
    <property type="term" value="P:methylation"/>
    <property type="evidence" value="ECO:0007669"/>
    <property type="project" value="UniProtKB-KW"/>
</dbReference>
<dbReference type="CDD" id="cd02440">
    <property type="entry name" value="AdoMet_MTases"/>
    <property type="match status" value="1"/>
</dbReference>
<dbReference type="Proteomes" id="UP000189627">
    <property type="component" value="Chromosome 1"/>
</dbReference>
<dbReference type="SUPFAM" id="SSF53335">
    <property type="entry name" value="S-adenosyl-L-methionine-dependent methyltransferases"/>
    <property type="match status" value="1"/>
</dbReference>
<gene>
    <name evidence="5" type="ORF">BJN34_00250</name>
</gene>
<dbReference type="Pfam" id="PF13649">
    <property type="entry name" value="Methyltransf_25"/>
    <property type="match status" value="1"/>
</dbReference>
<evidence type="ECO:0000313" key="6">
    <source>
        <dbReference type="Proteomes" id="UP000189627"/>
    </source>
</evidence>
<reference evidence="6" key="1">
    <citation type="submission" date="2017-02" db="EMBL/GenBank/DDBJ databases">
        <title>Complete genome sequence of Cupriavidus necator strain NH9, a 3-chlorobenzoate degrader.</title>
        <authorList>
            <person name="Moriuchi R."/>
            <person name="Dohra H."/>
            <person name="Ogawa N."/>
        </authorList>
    </citation>
    <scope>NUCLEOTIDE SEQUENCE [LARGE SCALE GENOMIC DNA]</scope>
    <source>
        <strain evidence="6">NH9</strain>
    </source>
</reference>
<evidence type="ECO:0000256" key="1">
    <source>
        <dbReference type="ARBA" id="ARBA00022603"/>
    </source>
</evidence>